<organism evidence="1 2">
    <name type="scientific">Veillonella parvula</name>
    <name type="common">Staphylococcus parvulus</name>
    <dbReference type="NCBI Taxonomy" id="29466"/>
    <lineage>
        <taxon>Bacteria</taxon>
        <taxon>Bacillati</taxon>
        <taxon>Bacillota</taxon>
        <taxon>Negativicutes</taxon>
        <taxon>Veillonellales</taxon>
        <taxon>Veillonellaceae</taxon>
        <taxon>Veillonella</taxon>
    </lineage>
</organism>
<dbReference type="Proteomes" id="UP000778864">
    <property type="component" value="Unassembled WGS sequence"/>
</dbReference>
<dbReference type="EMBL" id="JAGZMU010000005">
    <property type="protein sequence ID" value="MBS4893814.1"/>
    <property type="molecule type" value="Genomic_DNA"/>
</dbReference>
<sequence>MVAKYLLTYMYNGDPIGEIIPFKTMKEVKEELLKSLNGEEFEETGWEELSNGIRVKHYYIEYNTYSIVDLTKAKYNK</sequence>
<dbReference type="RefSeq" id="WP_278468138.1">
    <property type="nucleotide sequence ID" value="NZ_JAGZMU010000005.1"/>
</dbReference>
<name>A0A943A479_VEIPA</name>
<accession>A0A943A479</accession>
<evidence type="ECO:0000313" key="2">
    <source>
        <dbReference type="Proteomes" id="UP000778864"/>
    </source>
</evidence>
<evidence type="ECO:0000313" key="1">
    <source>
        <dbReference type="EMBL" id="MBS4893814.1"/>
    </source>
</evidence>
<gene>
    <name evidence="1" type="ORF">KHZ90_08565</name>
</gene>
<protein>
    <submittedName>
        <fullName evidence="1">Uncharacterized protein</fullName>
    </submittedName>
</protein>
<dbReference type="AlphaFoldDB" id="A0A943A479"/>
<proteinExistence type="predicted"/>
<comment type="caution">
    <text evidence="1">The sequence shown here is derived from an EMBL/GenBank/DDBJ whole genome shotgun (WGS) entry which is preliminary data.</text>
</comment>
<reference evidence="1" key="1">
    <citation type="submission" date="2021-02" db="EMBL/GenBank/DDBJ databases">
        <title>Infant gut strain persistence is associated with maternal origin, phylogeny, and functional potential including surface adhesion and iron acquisition.</title>
        <authorList>
            <person name="Lou Y.C."/>
        </authorList>
    </citation>
    <scope>NUCLEOTIDE SEQUENCE</scope>
    <source>
        <strain evidence="1">L3_108_031G1_dasL3_108_031G1_concoct_20</strain>
    </source>
</reference>